<dbReference type="Proteomes" id="UP000219338">
    <property type="component" value="Unassembled WGS sequence"/>
</dbReference>
<feature type="compositionally biased region" description="Polar residues" evidence="3">
    <location>
        <begin position="27"/>
        <end position="36"/>
    </location>
</feature>
<reference evidence="6" key="1">
    <citation type="journal article" date="2017" name="Nat. Ecol. Evol.">
        <title>Genome expansion and lineage-specific genetic innovations in the forest pathogenic fungi Armillaria.</title>
        <authorList>
            <person name="Sipos G."/>
            <person name="Prasanna A.N."/>
            <person name="Walter M.C."/>
            <person name="O'Connor E."/>
            <person name="Balint B."/>
            <person name="Krizsan K."/>
            <person name="Kiss B."/>
            <person name="Hess J."/>
            <person name="Varga T."/>
            <person name="Slot J."/>
            <person name="Riley R."/>
            <person name="Boka B."/>
            <person name="Rigling D."/>
            <person name="Barry K."/>
            <person name="Lee J."/>
            <person name="Mihaltcheva S."/>
            <person name="LaButti K."/>
            <person name="Lipzen A."/>
            <person name="Waldron R."/>
            <person name="Moloney N.M."/>
            <person name="Sperisen C."/>
            <person name="Kredics L."/>
            <person name="Vagvoelgyi C."/>
            <person name="Patrignani A."/>
            <person name="Fitzpatrick D."/>
            <person name="Nagy I."/>
            <person name="Doyle S."/>
            <person name="Anderson J.B."/>
            <person name="Grigoriev I.V."/>
            <person name="Gueldener U."/>
            <person name="Muensterkoetter M."/>
            <person name="Nagy L.G."/>
        </authorList>
    </citation>
    <scope>NUCLEOTIDE SEQUENCE [LARGE SCALE GENOMIC DNA]</scope>
    <source>
        <strain evidence="6">C18/9</strain>
    </source>
</reference>
<evidence type="ECO:0000313" key="5">
    <source>
        <dbReference type="EMBL" id="SJL15544.1"/>
    </source>
</evidence>
<dbReference type="EMBL" id="FUEG01000029">
    <property type="protein sequence ID" value="SJL15544.1"/>
    <property type="molecule type" value="Genomic_DNA"/>
</dbReference>
<feature type="domain" description="CCHC-type" evidence="4">
    <location>
        <begin position="87"/>
        <end position="103"/>
    </location>
</feature>
<dbReference type="PROSITE" id="PS50158">
    <property type="entry name" value="ZF_CCHC"/>
    <property type="match status" value="1"/>
</dbReference>
<organism evidence="5 6">
    <name type="scientific">Armillaria ostoyae</name>
    <name type="common">Armillaria root rot fungus</name>
    <dbReference type="NCBI Taxonomy" id="47428"/>
    <lineage>
        <taxon>Eukaryota</taxon>
        <taxon>Fungi</taxon>
        <taxon>Dikarya</taxon>
        <taxon>Basidiomycota</taxon>
        <taxon>Agaricomycotina</taxon>
        <taxon>Agaricomycetes</taxon>
        <taxon>Agaricomycetidae</taxon>
        <taxon>Agaricales</taxon>
        <taxon>Marasmiineae</taxon>
        <taxon>Physalacriaceae</taxon>
        <taxon>Armillaria</taxon>
    </lineage>
</organism>
<proteinExistence type="predicted"/>
<evidence type="ECO:0000256" key="1">
    <source>
        <dbReference type="ARBA" id="ARBA00022664"/>
    </source>
</evidence>
<evidence type="ECO:0000313" key="6">
    <source>
        <dbReference type="Proteomes" id="UP000219338"/>
    </source>
</evidence>
<protein>
    <recommendedName>
        <fullName evidence="4">CCHC-type domain-containing protein</fullName>
    </recommendedName>
</protein>
<accession>A0A284S3I5</accession>
<dbReference type="InterPro" id="IPR036875">
    <property type="entry name" value="Znf_CCHC_sf"/>
</dbReference>
<dbReference type="GO" id="GO:0008270">
    <property type="term" value="F:zinc ion binding"/>
    <property type="evidence" value="ECO:0007669"/>
    <property type="project" value="UniProtKB-KW"/>
</dbReference>
<keyword evidence="2" id="KW-0479">Metal-binding</keyword>
<name>A0A284S3I5_ARMOS</name>
<dbReference type="GO" id="GO:0003676">
    <property type="term" value="F:nucleic acid binding"/>
    <property type="evidence" value="ECO:0007669"/>
    <property type="project" value="InterPro"/>
</dbReference>
<dbReference type="GO" id="GO:0006397">
    <property type="term" value="P:mRNA processing"/>
    <property type="evidence" value="ECO:0007669"/>
    <property type="project" value="UniProtKB-KW"/>
</dbReference>
<dbReference type="Gene3D" id="4.10.60.10">
    <property type="entry name" value="Zinc finger, CCHC-type"/>
    <property type="match status" value="1"/>
</dbReference>
<keyword evidence="2" id="KW-0863">Zinc-finger</keyword>
<dbReference type="InterPro" id="IPR001878">
    <property type="entry name" value="Znf_CCHC"/>
</dbReference>
<evidence type="ECO:0000256" key="2">
    <source>
        <dbReference type="PROSITE-ProRule" id="PRU00047"/>
    </source>
</evidence>
<dbReference type="SUPFAM" id="SSF57756">
    <property type="entry name" value="Retrovirus zinc finger-like domains"/>
    <property type="match status" value="1"/>
</dbReference>
<dbReference type="OrthoDB" id="3205788at2759"/>
<keyword evidence="2" id="KW-0862">Zinc</keyword>
<keyword evidence="1" id="KW-0507">mRNA processing</keyword>
<keyword evidence="6" id="KW-1185">Reference proteome</keyword>
<gene>
    <name evidence="5" type="ORF">ARMOST_19045</name>
</gene>
<evidence type="ECO:0000256" key="3">
    <source>
        <dbReference type="SAM" id="MobiDB-lite"/>
    </source>
</evidence>
<sequence>MHEERQKKWVFDQTQGVQCDQHLMHKGQSNTATSNYKAGGMTSSSSAKPTSSAAPRDAQGRWHMVSTKTYSRAGEPMDIGKLCAEGRCFRCHEKGHLGKDCPKKRDFKDI</sequence>
<feature type="compositionally biased region" description="Low complexity" evidence="3">
    <location>
        <begin position="42"/>
        <end position="55"/>
    </location>
</feature>
<evidence type="ECO:0000259" key="4">
    <source>
        <dbReference type="PROSITE" id="PS50158"/>
    </source>
</evidence>
<dbReference type="SMART" id="SM00343">
    <property type="entry name" value="ZnF_C2HC"/>
    <property type="match status" value="1"/>
</dbReference>
<dbReference type="AlphaFoldDB" id="A0A284S3I5"/>
<feature type="region of interest" description="Disordered" evidence="3">
    <location>
        <begin position="23"/>
        <end position="60"/>
    </location>
</feature>